<sequence length="35" mass="4015">MSAIAEQLGLGTLFPFLNTKNTFRQRTSYLHRKSS</sequence>
<organism evidence="1">
    <name type="scientific">Anguilla anguilla</name>
    <name type="common">European freshwater eel</name>
    <name type="synonym">Muraena anguilla</name>
    <dbReference type="NCBI Taxonomy" id="7936"/>
    <lineage>
        <taxon>Eukaryota</taxon>
        <taxon>Metazoa</taxon>
        <taxon>Chordata</taxon>
        <taxon>Craniata</taxon>
        <taxon>Vertebrata</taxon>
        <taxon>Euteleostomi</taxon>
        <taxon>Actinopterygii</taxon>
        <taxon>Neopterygii</taxon>
        <taxon>Teleostei</taxon>
        <taxon>Anguilliformes</taxon>
        <taxon>Anguillidae</taxon>
        <taxon>Anguilla</taxon>
    </lineage>
</organism>
<evidence type="ECO:0000313" key="1">
    <source>
        <dbReference type="EMBL" id="JAH60812.1"/>
    </source>
</evidence>
<accession>A0A0E9U4Z9</accession>
<reference evidence="1" key="2">
    <citation type="journal article" date="2015" name="Fish Shellfish Immunol.">
        <title>Early steps in the European eel (Anguilla anguilla)-Vibrio vulnificus interaction in the gills: Role of the RtxA13 toxin.</title>
        <authorList>
            <person name="Callol A."/>
            <person name="Pajuelo D."/>
            <person name="Ebbesson L."/>
            <person name="Teles M."/>
            <person name="MacKenzie S."/>
            <person name="Amaro C."/>
        </authorList>
    </citation>
    <scope>NUCLEOTIDE SEQUENCE</scope>
</reference>
<protein>
    <submittedName>
        <fullName evidence="1">Uncharacterized protein</fullName>
    </submittedName>
</protein>
<dbReference type="EMBL" id="GBXM01047765">
    <property type="protein sequence ID" value="JAH60812.1"/>
    <property type="molecule type" value="Transcribed_RNA"/>
</dbReference>
<reference evidence="1" key="1">
    <citation type="submission" date="2014-11" db="EMBL/GenBank/DDBJ databases">
        <authorList>
            <person name="Amaro Gonzalez C."/>
        </authorList>
    </citation>
    <scope>NUCLEOTIDE SEQUENCE</scope>
</reference>
<dbReference type="AlphaFoldDB" id="A0A0E9U4Z9"/>
<name>A0A0E9U4Z9_ANGAN</name>
<proteinExistence type="predicted"/>